<dbReference type="Gene3D" id="2.60.40.10">
    <property type="entry name" value="Immunoglobulins"/>
    <property type="match status" value="1"/>
</dbReference>
<dbReference type="Proteomes" id="UP000011135">
    <property type="component" value="Unassembled WGS sequence"/>
</dbReference>
<dbReference type="eggNOG" id="COG2353">
    <property type="taxonomic scope" value="Bacteria"/>
</dbReference>
<reference evidence="2 3" key="1">
    <citation type="submission" date="2012-12" db="EMBL/GenBank/DDBJ databases">
        <title>Genome assembly of Fulvivirga imtechensis AK7.</title>
        <authorList>
            <person name="Nupur N."/>
            <person name="Khatri I."/>
            <person name="Kumar R."/>
            <person name="Subramanian S."/>
            <person name="Pinnaka A."/>
        </authorList>
    </citation>
    <scope>NUCLEOTIDE SEQUENCE [LARGE SCALE GENOMIC DNA]</scope>
    <source>
        <strain evidence="2 3">AK7</strain>
    </source>
</reference>
<protein>
    <recommendedName>
        <fullName evidence="1">Secretion system C-terminal sorting domain-containing protein</fullName>
    </recommendedName>
</protein>
<sequence length="382" mass="40057">MLFLVMISSVAFGQNRMTTSGDWTNNSNWNSGTHTNGITTSQLNNGVSASINDGENITSGSLTGGNNVTLQLIGTSTLDIGNASNALDLTTNNGTTISIGADGILTVWGDIIVNNNLILVVAGELIVKGNIQIKNGGALDISGSVTVDGNFVGGNNTEINIDGDMVVGGDFTVGNGSAVSGGGTISYGGSCSDSGSGVCSSEPLPINLAMFKVVAEGNEVILKWVTASEENNDYFTIERSRDGKEFEKVGTTTGAGTSTTVLNYSFTDPNPYYGRSYYRLSQTDFDGTSETFEIAAVTISSIKDITVFPNPVNRGKALRIETGADADEEVSIAIYNHAGKLIKADKLVGEQSIDIEDELEAGFYMLQVKSGQVSKSTRLVIQ</sequence>
<evidence type="ECO:0000313" key="2">
    <source>
        <dbReference type="EMBL" id="ELR69741.1"/>
    </source>
</evidence>
<dbReference type="InterPro" id="IPR026444">
    <property type="entry name" value="Secre_tail"/>
</dbReference>
<accession>L8JLE5</accession>
<dbReference type="STRING" id="1237149.C900_04718"/>
<evidence type="ECO:0000259" key="1">
    <source>
        <dbReference type="Pfam" id="PF18962"/>
    </source>
</evidence>
<name>L8JLE5_9BACT</name>
<evidence type="ECO:0000313" key="3">
    <source>
        <dbReference type="Proteomes" id="UP000011135"/>
    </source>
</evidence>
<comment type="caution">
    <text evidence="2">The sequence shown here is derived from an EMBL/GenBank/DDBJ whole genome shotgun (WGS) entry which is preliminary data.</text>
</comment>
<feature type="domain" description="Secretion system C-terminal sorting" evidence="1">
    <location>
        <begin position="307"/>
        <end position="381"/>
    </location>
</feature>
<gene>
    <name evidence="2" type="ORF">C900_04718</name>
</gene>
<dbReference type="NCBIfam" id="TIGR04183">
    <property type="entry name" value="Por_Secre_tail"/>
    <property type="match status" value="1"/>
</dbReference>
<keyword evidence="3" id="KW-1185">Reference proteome</keyword>
<dbReference type="Pfam" id="PF18962">
    <property type="entry name" value="Por_Secre_tail"/>
    <property type="match status" value="1"/>
</dbReference>
<dbReference type="EMBL" id="AMZN01000069">
    <property type="protein sequence ID" value="ELR69741.1"/>
    <property type="molecule type" value="Genomic_DNA"/>
</dbReference>
<dbReference type="AlphaFoldDB" id="L8JLE5"/>
<proteinExistence type="predicted"/>
<organism evidence="2 3">
    <name type="scientific">Fulvivirga imtechensis AK7</name>
    <dbReference type="NCBI Taxonomy" id="1237149"/>
    <lineage>
        <taxon>Bacteria</taxon>
        <taxon>Pseudomonadati</taxon>
        <taxon>Bacteroidota</taxon>
        <taxon>Cytophagia</taxon>
        <taxon>Cytophagales</taxon>
        <taxon>Fulvivirgaceae</taxon>
        <taxon>Fulvivirga</taxon>
    </lineage>
</organism>
<dbReference type="InterPro" id="IPR013783">
    <property type="entry name" value="Ig-like_fold"/>
</dbReference>